<dbReference type="AlphaFoldDB" id="A0A562LGZ1"/>
<dbReference type="SUPFAM" id="SSF52096">
    <property type="entry name" value="ClpP/crotonase"/>
    <property type="match status" value="1"/>
</dbReference>
<keyword evidence="1" id="KW-0732">Signal</keyword>
<dbReference type="RefSeq" id="WP_167520371.1">
    <property type="nucleotide sequence ID" value="NZ_CP088014.1"/>
</dbReference>
<feature type="chain" id="PRO_5021809294" evidence="1">
    <location>
        <begin position="23"/>
        <end position="155"/>
    </location>
</feature>
<evidence type="ECO:0000313" key="3">
    <source>
        <dbReference type="Proteomes" id="UP000317176"/>
    </source>
</evidence>
<proteinExistence type="predicted"/>
<protein>
    <submittedName>
        <fullName evidence="2">Uncharacterized protein</fullName>
    </submittedName>
</protein>
<comment type="caution">
    <text evidence="2">The sequence shown here is derived from an EMBL/GenBank/DDBJ whole genome shotgun (WGS) entry which is preliminary data.</text>
</comment>
<dbReference type="EMBL" id="VLKL01000005">
    <property type="protein sequence ID" value="TWI06888.1"/>
    <property type="molecule type" value="Genomic_DNA"/>
</dbReference>
<name>A0A562LGZ1_9BRAD</name>
<evidence type="ECO:0000256" key="1">
    <source>
        <dbReference type="SAM" id="SignalP"/>
    </source>
</evidence>
<accession>A0A562LGZ1</accession>
<reference evidence="2 3" key="1">
    <citation type="journal article" date="2015" name="Stand. Genomic Sci.">
        <title>Genomic Encyclopedia of Bacterial and Archaeal Type Strains, Phase III: the genomes of soil and plant-associated and newly described type strains.</title>
        <authorList>
            <person name="Whitman W.B."/>
            <person name="Woyke T."/>
            <person name="Klenk H.P."/>
            <person name="Zhou Y."/>
            <person name="Lilburn T.G."/>
            <person name="Beck B.J."/>
            <person name="De Vos P."/>
            <person name="Vandamme P."/>
            <person name="Eisen J.A."/>
            <person name="Garrity G."/>
            <person name="Hugenholtz P."/>
            <person name="Kyrpides N.C."/>
        </authorList>
    </citation>
    <scope>NUCLEOTIDE SEQUENCE [LARGE SCALE GENOMIC DNA]</scope>
    <source>
        <strain evidence="2 3">CGMCC 1.10947</strain>
    </source>
</reference>
<dbReference type="Gene3D" id="3.90.226.10">
    <property type="entry name" value="2-enoyl-CoA Hydratase, Chain A, domain 1"/>
    <property type="match status" value="1"/>
</dbReference>
<organism evidence="2 3">
    <name type="scientific">Bradyrhizobium daqingense</name>
    <dbReference type="NCBI Taxonomy" id="993502"/>
    <lineage>
        <taxon>Bacteria</taxon>
        <taxon>Pseudomonadati</taxon>
        <taxon>Pseudomonadota</taxon>
        <taxon>Alphaproteobacteria</taxon>
        <taxon>Hyphomicrobiales</taxon>
        <taxon>Nitrobacteraceae</taxon>
        <taxon>Bradyrhizobium</taxon>
    </lineage>
</organism>
<sequence length="155" mass="16801">MKVLTGLLAAVLLIAGMGASHAVVRIADDRGGRIGTYVDKYQDLRQSGETVIIDGLCASACTIVLGAIPRDRICVTSHATLGFHAAWDFGSNGRAVTNPEATQMLYAMYPSQVKRWIAQRGGLTPNMLFLRGKQLQAMYKPCYLDAQASTNRPSR</sequence>
<gene>
    <name evidence="2" type="ORF">IQ17_02275</name>
</gene>
<dbReference type="Proteomes" id="UP000317176">
    <property type="component" value="Unassembled WGS sequence"/>
</dbReference>
<keyword evidence="3" id="KW-1185">Reference proteome</keyword>
<evidence type="ECO:0000313" key="2">
    <source>
        <dbReference type="EMBL" id="TWI06888.1"/>
    </source>
</evidence>
<dbReference type="InterPro" id="IPR029045">
    <property type="entry name" value="ClpP/crotonase-like_dom_sf"/>
</dbReference>
<feature type="signal peptide" evidence="1">
    <location>
        <begin position="1"/>
        <end position="22"/>
    </location>
</feature>